<dbReference type="Proteomes" id="UP000183832">
    <property type="component" value="Unassembled WGS sequence"/>
</dbReference>
<reference evidence="1 2" key="1">
    <citation type="submission" date="2015-04" db="EMBL/GenBank/DDBJ databases">
        <authorList>
            <person name="Syromyatnikov M.Y."/>
            <person name="Popov V.N."/>
        </authorList>
    </citation>
    <scope>NUCLEOTIDE SEQUENCE [LARGE SCALE GENOMIC DNA]</scope>
</reference>
<name>A0A1J1HN39_9DIPT</name>
<sequence length="146" mass="16925">MTIPYKCYFLILHSVASHIILNYGINKLFEKVVNRIKLEFNSWVIKVFFILIQPKNLLSTSKHYMAFKIVSHIPLVYHFSLFSIAYGTSRHVEASSTLVVVLNLFRKRMYVGIADTYDTIPKASKYKQTSFIYSVDHQMSHISGNV</sequence>
<accession>A0A1J1HN39</accession>
<organism evidence="1 2">
    <name type="scientific">Clunio marinus</name>
    <dbReference type="NCBI Taxonomy" id="568069"/>
    <lineage>
        <taxon>Eukaryota</taxon>
        <taxon>Metazoa</taxon>
        <taxon>Ecdysozoa</taxon>
        <taxon>Arthropoda</taxon>
        <taxon>Hexapoda</taxon>
        <taxon>Insecta</taxon>
        <taxon>Pterygota</taxon>
        <taxon>Neoptera</taxon>
        <taxon>Endopterygota</taxon>
        <taxon>Diptera</taxon>
        <taxon>Nematocera</taxon>
        <taxon>Chironomoidea</taxon>
        <taxon>Chironomidae</taxon>
        <taxon>Clunio</taxon>
    </lineage>
</organism>
<dbReference type="EMBL" id="CVRI01000012">
    <property type="protein sequence ID" value="CRK89469.1"/>
    <property type="molecule type" value="Genomic_DNA"/>
</dbReference>
<evidence type="ECO:0000313" key="1">
    <source>
        <dbReference type="EMBL" id="CRK89469.1"/>
    </source>
</evidence>
<gene>
    <name evidence="1" type="ORF">CLUMA_CG003207</name>
</gene>
<proteinExistence type="predicted"/>
<dbReference type="AlphaFoldDB" id="A0A1J1HN39"/>
<protein>
    <submittedName>
        <fullName evidence="1">CLUMA_CG003207, isoform A</fullName>
    </submittedName>
</protein>
<keyword evidence="2" id="KW-1185">Reference proteome</keyword>
<evidence type="ECO:0000313" key="2">
    <source>
        <dbReference type="Proteomes" id="UP000183832"/>
    </source>
</evidence>